<reference evidence="2 3" key="1">
    <citation type="journal article" date="2019" name="Int. J. Syst. Evol. Microbiol.">
        <title>The Global Catalogue of Microorganisms (GCM) 10K type strain sequencing project: providing services to taxonomists for standard genome sequencing and annotation.</title>
        <authorList>
            <consortium name="The Broad Institute Genomics Platform"/>
            <consortium name="The Broad Institute Genome Sequencing Center for Infectious Disease"/>
            <person name="Wu L."/>
            <person name="Ma J."/>
        </authorList>
    </citation>
    <scope>NUCLEOTIDE SEQUENCE [LARGE SCALE GENOMIC DNA]</scope>
    <source>
        <strain evidence="2 3">CGMCC 1.12237</strain>
    </source>
</reference>
<name>A0ABD5R9H4_9EURY</name>
<feature type="transmembrane region" description="Helical" evidence="1">
    <location>
        <begin position="73"/>
        <end position="92"/>
    </location>
</feature>
<organism evidence="2 3">
    <name type="scientific">Salinirubrum litoreum</name>
    <dbReference type="NCBI Taxonomy" id="1126234"/>
    <lineage>
        <taxon>Archaea</taxon>
        <taxon>Methanobacteriati</taxon>
        <taxon>Methanobacteriota</taxon>
        <taxon>Stenosarchaea group</taxon>
        <taxon>Halobacteria</taxon>
        <taxon>Halobacteriales</taxon>
        <taxon>Haloferacaceae</taxon>
        <taxon>Salinirubrum</taxon>
    </lineage>
</organism>
<gene>
    <name evidence="2" type="ORF">ACFPJ5_06105</name>
</gene>
<keyword evidence="3" id="KW-1185">Reference proteome</keyword>
<dbReference type="Proteomes" id="UP001596201">
    <property type="component" value="Unassembled WGS sequence"/>
</dbReference>
<feature type="transmembrane region" description="Helical" evidence="1">
    <location>
        <begin position="104"/>
        <end position="126"/>
    </location>
</feature>
<dbReference type="EMBL" id="JBHSKX010000001">
    <property type="protein sequence ID" value="MFC5366506.1"/>
    <property type="molecule type" value="Genomic_DNA"/>
</dbReference>
<keyword evidence="1" id="KW-0472">Membrane</keyword>
<keyword evidence="1" id="KW-1133">Transmembrane helix</keyword>
<comment type="caution">
    <text evidence="2">The sequence shown here is derived from an EMBL/GenBank/DDBJ whole genome shotgun (WGS) entry which is preliminary data.</text>
</comment>
<feature type="transmembrane region" description="Helical" evidence="1">
    <location>
        <begin position="17"/>
        <end position="41"/>
    </location>
</feature>
<sequence>MATATDSRVATESLSGLHWAGAALAVVSGVIHLVLGAVSLLGGDVGFGVAFLLAGIAFLVAVGLLVIDYRRPVLYAVGVPFTAVQILAWYWLNYGSTGRSLGSVGGIEIADKLAQVLLIVVLVVLYRREA</sequence>
<proteinExistence type="predicted"/>
<evidence type="ECO:0000256" key="1">
    <source>
        <dbReference type="SAM" id="Phobius"/>
    </source>
</evidence>
<accession>A0ABD5R9H4</accession>
<evidence type="ECO:0000313" key="3">
    <source>
        <dbReference type="Proteomes" id="UP001596201"/>
    </source>
</evidence>
<keyword evidence="1" id="KW-0812">Transmembrane</keyword>
<protein>
    <submittedName>
        <fullName evidence="2">Uncharacterized protein</fullName>
    </submittedName>
</protein>
<dbReference type="RefSeq" id="WP_227228151.1">
    <property type="nucleotide sequence ID" value="NZ_JAJCVJ010000001.1"/>
</dbReference>
<dbReference type="InterPro" id="IPR055898">
    <property type="entry name" value="DUF7475"/>
</dbReference>
<feature type="transmembrane region" description="Helical" evidence="1">
    <location>
        <begin position="47"/>
        <end position="66"/>
    </location>
</feature>
<dbReference type="AlphaFoldDB" id="A0ABD5R9H4"/>
<evidence type="ECO:0000313" key="2">
    <source>
        <dbReference type="EMBL" id="MFC5366506.1"/>
    </source>
</evidence>
<dbReference type="Pfam" id="PF24287">
    <property type="entry name" value="DUF7475"/>
    <property type="match status" value="1"/>
</dbReference>